<keyword evidence="3" id="KW-1185">Reference proteome</keyword>
<evidence type="ECO:0000313" key="2">
    <source>
        <dbReference type="EMBL" id="KAH9521511.1"/>
    </source>
</evidence>
<dbReference type="AlphaFoldDB" id="A0A922KY32"/>
<accession>A0A922KY32</accession>
<name>A0A922KY32_DERFA</name>
<reference evidence="1" key="2">
    <citation type="journal article" date="2022" name="Res Sq">
        <title>Comparative Genomics Reveals Insights into the Divergent Evolution of Astigmatic Mites and Household Pest Adaptations.</title>
        <authorList>
            <person name="Xiong Q."/>
            <person name="Wan A.T.-Y."/>
            <person name="Liu X.-Y."/>
            <person name="Fung C.S.-H."/>
            <person name="Xiao X."/>
            <person name="Malainual N."/>
            <person name="Hou J."/>
            <person name="Wang L."/>
            <person name="Wang M."/>
            <person name="Yang K."/>
            <person name="Cui Y."/>
            <person name="Leung E."/>
            <person name="Nong W."/>
            <person name="Shin S.-K."/>
            <person name="Au S."/>
            <person name="Jeong K.Y."/>
            <person name="Chew F.T."/>
            <person name="Hui J."/>
            <person name="Leung T.F."/>
            <person name="Tungtrongchitr A."/>
            <person name="Zhong N."/>
            <person name="Liu Z."/>
            <person name="Tsui S."/>
        </authorList>
    </citation>
    <scope>NUCLEOTIDE SEQUENCE</scope>
    <source>
        <strain evidence="1">Derf</strain>
        <tissue evidence="1">Whole organism</tissue>
    </source>
</reference>
<dbReference type="EMBL" id="ASGP02000002">
    <property type="protein sequence ID" value="KAH9521511.1"/>
    <property type="molecule type" value="Genomic_DNA"/>
</dbReference>
<evidence type="ECO:0000313" key="3">
    <source>
        <dbReference type="Proteomes" id="UP000790347"/>
    </source>
</evidence>
<reference evidence="1" key="1">
    <citation type="submission" date="2013-05" db="EMBL/GenBank/DDBJ databases">
        <authorList>
            <person name="Yim A.K.Y."/>
            <person name="Chan T.F."/>
            <person name="Ji K.M."/>
            <person name="Liu X.Y."/>
            <person name="Zhou J.W."/>
            <person name="Li R.Q."/>
            <person name="Yang K.Y."/>
            <person name="Li J."/>
            <person name="Li M."/>
            <person name="Law P.T.W."/>
            <person name="Wu Y.L."/>
            <person name="Cai Z.L."/>
            <person name="Qin H."/>
            <person name="Bao Y."/>
            <person name="Leung R.K.K."/>
            <person name="Ng P.K.S."/>
            <person name="Zou J."/>
            <person name="Zhong X.J."/>
            <person name="Ran P.X."/>
            <person name="Zhong N.S."/>
            <person name="Liu Z.G."/>
            <person name="Tsui S.K.W."/>
        </authorList>
    </citation>
    <scope>NUCLEOTIDE SEQUENCE</scope>
    <source>
        <strain evidence="1">Derf</strain>
        <tissue evidence="1">Whole organism</tissue>
    </source>
</reference>
<protein>
    <submittedName>
        <fullName evidence="1">Uncharacterized protein</fullName>
    </submittedName>
</protein>
<comment type="caution">
    <text evidence="1">The sequence shown here is derived from an EMBL/GenBank/DDBJ whole genome shotgun (WGS) entry which is preliminary data.</text>
</comment>
<sequence length="131" mass="13936">MTKRALRLRTRVVIIEEEWLPSPSSPTSVVASSASSISVVPLSIVFDVDVSNSLVTWNAVITPPSRMNTNSDLMFGTTIRLGLVDANVVAEADVFNDFGSNIGVCAAFLRLRPRFDGVVGVADGGEDVPSV</sequence>
<evidence type="ECO:0000313" key="1">
    <source>
        <dbReference type="EMBL" id="KAH9491022.1"/>
    </source>
</evidence>
<proteinExistence type="predicted"/>
<dbReference type="EMBL" id="ASGP02000009">
    <property type="protein sequence ID" value="KAH9491022.1"/>
    <property type="molecule type" value="Genomic_DNA"/>
</dbReference>
<dbReference type="Proteomes" id="UP000790347">
    <property type="component" value="Unassembled WGS sequence"/>
</dbReference>
<gene>
    <name evidence="2" type="ORF">DERF_005162</name>
    <name evidence="1" type="ORF">DERF_015760</name>
</gene>
<organism evidence="1 3">
    <name type="scientific">Dermatophagoides farinae</name>
    <name type="common">American house dust mite</name>
    <dbReference type="NCBI Taxonomy" id="6954"/>
    <lineage>
        <taxon>Eukaryota</taxon>
        <taxon>Metazoa</taxon>
        <taxon>Ecdysozoa</taxon>
        <taxon>Arthropoda</taxon>
        <taxon>Chelicerata</taxon>
        <taxon>Arachnida</taxon>
        <taxon>Acari</taxon>
        <taxon>Acariformes</taxon>
        <taxon>Sarcoptiformes</taxon>
        <taxon>Astigmata</taxon>
        <taxon>Psoroptidia</taxon>
        <taxon>Analgoidea</taxon>
        <taxon>Pyroglyphidae</taxon>
        <taxon>Dermatophagoidinae</taxon>
        <taxon>Dermatophagoides</taxon>
    </lineage>
</organism>